<proteinExistence type="predicted"/>
<evidence type="ECO:0000313" key="1">
    <source>
        <dbReference type="EMBL" id="EJT96725.1"/>
    </source>
</evidence>
<dbReference type="AlphaFoldDB" id="M5FN29"/>
<protein>
    <submittedName>
        <fullName evidence="1">Uncharacterized protein</fullName>
    </submittedName>
</protein>
<dbReference type="RefSeq" id="XP_040623623.1">
    <property type="nucleotide sequence ID" value="XM_040774209.1"/>
</dbReference>
<keyword evidence="2" id="KW-1185">Reference proteome</keyword>
<accession>M5FN29</accession>
<evidence type="ECO:0000313" key="2">
    <source>
        <dbReference type="Proteomes" id="UP000030653"/>
    </source>
</evidence>
<sequence length="87" mass="9146">MQGAGTWAAKAYNPGALLPLSVLLLDGRYVMQEVEDGARTSFRTAEGRSLVPAVLWLEKGPVVDGVGGAGRRGRGGMRGMCLLLRGC</sequence>
<gene>
    <name evidence="1" type="ORF">DACRYDRAFT_25546</name>
</gene>
<dbReference type="HOGENOM" id="CLU_2483314_0_0_1"/>
<reference evidence="1 2" key="1">
    <citation type="journal article" date="2012" name="Science">
        <title>The Paleozoic origin of enzymatic lignin decomposition reconstructed from 31 fungal genomes.</title>
        <authorList>
            <person name="Floudas D."/>
            <person name="Binder M."/>
            <person name="Riley R."/>
            <person name="Barry K."/>
            <person name="Blanchette R.A."/>
            <person name="Henrissat B."/>
            <person name="Martinez A.T."/>
            <person name="Otillar R."/>
            <person name="Spatafora J.W."/>
            <person name="Yadav J.S."/>
            <person name="Aerts A."/>
            <person name="Benoit I."/>
            <person name="Boyd A."/>
            <person name="Carlson A."/>
            <person name="Copeland A."/>
            <person name="Coutinho P.M."/>
            <person name="de Vries R.P."/>
            <person name="Ferreira P."/>
            <person name="Findley K."/>
            <person name="Foster B."/>
            <person name="Gaskell J."/>
            <person name="Glotzer D."/>
            <person name="Gorecki P."/>
            <person name="Heitman J."/>
            <person name="Hesse C."/>
            <person name="Hori C."/>
            <person name="Igarashi K."/>
            <person name="Jurgens J.A."/>
            <person name="Kallen N."/>
            <person name="Kersten P."/>
            <person name="Kohler A."/>
            <person name="Kuees U."/>
            <person name="Kumar T.K.A."/>
            <person name="Kuo A."/>
            <person name="LaButti K."/>
            <person name="Larrondo L.F."/>
            <person name="Lindquist E."/>
            <person name="Ling A."/>
            <person name="Lombard V."/>
            <person name="Lucas S."/>
            <person name="Lundell T."/>
            <person name="Martin R."/>
            <person name="McLaughlin D.J."/>
            <person name="Morgenstern I."/>
            <person name="Morin E."/>
            <person name="Murat C."/>
            <person name="Nagy L.G."/>
            <person name="Nolan M."/>
            <person name="Ohm R.A."/>
            <person name="Patyshakuliyeva A."/>
            <person name="Rokas A."/>
            <person name="Ruiz-Duenas F.J."/>
            <person name="Sabat G."/>
            <person name="Salamov A."/>
            <person name="Samejima M."/>
            <person name="Schmutz J."/>
            <person name="Slot J.C."/>
            <person name="St John F."/>
            <person name="Stenlid J."/>
            <person name="Sun H."/>
            <person name="Sun S."/>
            <person name="Syed K."/>
            <person name="Tsang A."/>
            <person name="Wiebenga A."/>
            <person name="Young D."/>
            <person name="Pisabarro A."/>
            <person name="Eastwood D.C."/>
            <person name="Martin F."/>
            <person name="Cullen D."/>
            <person name="Grigoriev I.V."/>
            <person name="Hibbett D.S."/>
        </authorList>
    </citation>
    <scope>NUCLEOTIDE SEQUENCE [LARGE SCALE GENOMIC DNA]</scope>
    <source>
        <strain evidence="1 2">DJM-731 SS1</strain>
    </source>
</reference>
<dbReference type="Proteomes" id="UP000030653">
    <property type="component" value="Unassembled WGS sequence"/>
</dbReference>
<organism evidence="1 2">
    <name type="scientific">Dacryopinax primogenitus (strain DJM 731)</name>
    <name type="common">Brown rot fungus</name>
    <dbReference type="NCBI Taxonomy" id="1858805"/>
    <lineage>
        <taxon>Eukaryota</taxon>
        <taxon>Fungi</taxon>
        <taxon>Dikarya</taxon>
        <taxon>Basidiomycota</taxon>
        <taxon>Agaricomycotina</taxon>
        <taxon>Dacrymycetes</taxon>
        <taxon>Dacrymycetales</taxon>
        <taxon>Dacrymycetaceae</taxon>
        <taxon>Dacryopinax</taxon>
    </lineage>
</organism>
<dbReference type="EMBL" id="JH795881">
    <property type="protein sequence ID" value="EJT96725.1"/>
    <property type="molecule type" value="Genomic_DNA"/>
</dbReference>
<dbReference type="GeneID" id="63689271"/>
<name>M5FN29_DACPD</name>